<evidence type="ECO:0000256" key="3">
    <source>
        <dbReference type="ARBA" id="ARBA00012438"/>
    </source>
</evidence>
<evidence type="ECO:0000256" key="2">
    <source>
        <dbReference type="ARBA" id="ARBA00004370"/>
    </source>
</evidence>
<dbReference type="InterPro" id="IPR050428">
    <property type="entry name" value="TCS_sensor_his_kinase"/>
</dbReference>
<evidence type="ECO:0000256" key="4">
    <source>
        <dbReference type="ARBA" id="ARBA00022553"/>
    </source>
</evidence>
<dbReference type="InterPro" id="IPR003660">
    <property type="entry name" value="HAMP_dom"/>
</dbReference>
<keyword evidence="10" id="KW-0472">Membrane</keyword>
<organism evidence="13 14">
    <name type="scientific">Enterovibrio coralii</name>
    <dbReference type="NCBI Taxonomy" id="294935"/>
    <lineage>
        <taxon>Bacteria</taxon>
        <taxon>Pseudomonadati</taxon>
        <taxon>Pseudomonadota</taxon>
        <taxon>Gammaproteobacteria</taxon>
        <taxon>Vibrionales</taxon>
        <taxon>Vibrionaceae</taxon>
        <taxon>Enterovibrio</taxon>
    </lineage>
</organism>
<comment type="caution">
    <text evidence="13">The sequence shown here is derived from an EMBL/GenBank/DDBJ whole genome shotgun (WGS) entry which is preliminary data.</text>
</comment>
<reference evidence="13 14" key="1">
    <citation type="submission" date="2015-11" db="EMBL/GenBank/DDBJ databases">
        <title>Genomic Taxonomy of the Vibrionaceae.</title>
        <authorList>
            <person name="Gomez-Gil B."/>
            <person name="Enciso-Ibarra J."/>
        </authorList>
    </citation>
    <scope>NUCLEOTIDE SEQUENCE [LARGE SCALE GENOMIC DNA]</scope>
    <source>
        <strain evidence="13 14">CAIM 912</strain>
    </source>
</reference>
<dbReference type="PANTHER" id="PTHR45436:SF8">
    <property type="entry name" value="HISTIDINE KINASE"/>
    <property type="match status" value="1"/>
</dbReference>
<dbReference type="Pfam" id="PF00512">
    <property type="entry name" value="HisKA"/>
    <property type="match status" value="1"/>
</dbReference>
<evidence type="ECO:0000256" key="7">
    <source>
        <dbReference type="ARBA" id="ARBA00022777"/>
    </source>
</evidence>
<dbReference type="CDD" id="cd00082">
    <property type="entry name" value="HisKA"/>
    <property type="match status" value="1"/>
</dbReference>
<evidence type="ECO:0000256" key="8">
    <source>
        <dbReference type="ARBA" id="ARBA00022989"/>
    </source>
</evidence>
<dbReference type="EC" id="2.7.13.3" evidence="3"/>
<dbReference type="Pfam" id="PF02518">
    <property type="entry name" value="HATPase_c"/>
    <property type="match status" value="1"/>
</dbReference>
<comment type="subcellular location">
    <subcellularLocation>
        <location evidence="2">Membrane</location>
    </subcellularLocation>
</comment>
<dbReference type="SMART" id="SM00387">
    <property type="entry name" value="HATPase_c"/>
    <property type="match status" value="1"/>
</dbReference>
<evidence type="ECO:0000259" key="11">
    <source>
        <dbReference type="PROSITE" id="PS50109"/>
    </source>
</evidence>
<dbReference type="GO" id="GO:0000155">
    <property type="term" value="F:phosphorelay sensor kinase activity"/>
    <property type="evidence" value="ECO:0007669"/>
    <property type="project" value="InterPro"/>
</dbReference>
<dbReference type="Gene3D" id="6.10.340.10">
    <property type="match status" value="1"/>
</dbReference>
<dbReference type="STRING" id="294935.ATN88_15055"/>
<dbReference type="InterPro" id="IPR005467">
    <property type="entry name" value="His_kinase_dom"/>
</dbReference>
<evidence type="ECO:0000256" key="10">
    <source>
        <dbReference type="SAM" id="Phobius"/>
    </source>
</evidence>
<keyword evidence="8 10" id="KW-1133">Transmembrane helix</keyword>
<dbReference type="OrthoDB" id="9804645at2"/>
<gene>
    <name evidence="13" type="ORF">ATN88_15055</name>
</gene>
<evidence type="ECO:0000256" key="1">
    <source>
        <dbReference type="ARBA" id="ARBA00000085"/>
    </source>
</evidence>
<dbReference type="RefSeq" id="WP_067420098.1">
    <property type="nucleotide sequence ID" value="NZ_LNTY01000062.1"/>
</dbReference>
<keyword evidence="6 10" id="KW-0812">Transmembrane</keyword>
<dbReference type="PROSITE" id="PS50109">
    <property type="entry name" value="HIS_KIN"/>
    <property type="match status" value="1"/>
</dbReference>
<feature type="domain" description="HAMP" evidence="12">
    <location>
        <begin position="159"/>
        <end position="212"/>
    </location>
</feature>
<dbReference type="Gene3D" id="3.30.565.10">
    <property type="entry name" value="Histidine kinase-like ATPase, C-terminal domain"/>
    <property type="match status" value="1"/>
</dbReference>
<feature type="transmembrane region" description="Helical" evidence="10">
    <location>
        <begin position="15"/>
        <end position="37"/>
    </location>
</feature>
<dbReference type="SMART" id="SM00388">
    <property type="entry name" value="HisKA"/>
    <property type="match status" value="1"/>
</dbReference>
<dbReference type="SUPFAM" id="SSF47384">
    <property type="entry name" value="Homodimeric domain of signal transducing histidine kinase"/>
    <property type="match status" value="1"/>
</dbReference>
<keyword evidence="14" id="KW-1185">Reference proteome</keyword>
<dbReference type="InterPro" id="IPR036097">
    <property type="entry name" value="HisK_dim/P_sf"/>
</dbReference>
<dbReference type="InterPro" id="IPR036890">
    <property type="entry name" value="HATPase_C_sf"/>
</dbReference>
<keyword evidence="7" id="KW-0418">Kinase</keyword>
<evidence type="ECO:0000256" key="6">
    <source>
        <dbReference type="ARBA" id="ARBA00022692"/>
    </source>
</evidence>
<sequence length="434" mass="49330">MFFADNYTLTRSSVFRTLIGLFLFIALINVVVIYQVYTGSEAFHRERLTQQLNDEISEFKFAAKSNRDEVEQLLAAKKTSERLFYYQLRDSPSVQVGEYPMHRLPQSNTRIPLAPDYHLEVRVDPSKLEAFRQALVPIVFFGSLLPIALMLIVAFSFSVQIQRRLERVNRAMNQFVCGEANVKLPVSRRDDEFDILAIHLNFMIEQMTKNETTLRSLTTGLAHDMRTPMARLKLRLEQTLDSPALAPEQAKNIGACHDELELLLSMFNSMLEIAKLNTLETEIEDQKVDLSLVTQDAIEFIQPLIEQKQQTLTFRQDQVCELKGDRSLLFRAVFNLIENAVKYTPEQGDIEVVVDSYGVVVADSGIGISDEDKLAVCRPMYRADKSRTESGCGLGLALVDAVVSRHRASLSIRDNQPGTRVRILLDPIRTHAFL</sequence>
<name>A0A135I2D2_9GAMM</name>
<feature type="domain" description="Histidine kinase" evidence="11">
    <location>
        <begin position="220"/>
        <end position="429"/>
    </location>
</feature>
<dbReference type="AlphaFoldDB" id="A0A135I2D2"/>
<keyword evidence="5" id="KW-0808">Transferase</keyword>
<evidence type="ECO:0000259" key="12">
    <source>
        <dbReference type="PROSITE" id="PS50885"/>
    </source>
</evidence>
<protein>
    <recommendedName>
        <fullName evidence="3">histidine kinase</fullName>
        <ecNumber evidence="3">2.7.13.3</ecNumber>
    </recommendedName>
</protein>
<evidence type="ECO:0000256" key="5">
    <source>
        <dbReference type="ARBA" id="ARBA00022679"/>
    </source>
</evidence>
<evidence type="ECO:0000313" key="13">
    <source>
        <dbReference type="EMBL" id="KXF79610.1"/>
    </source>
</evidence>
<dbReference type="Gene3D" id="1.10.287.130">
    <property type="match status" value="1"/>
</dbReference>
<dbReference type="PROSITE" id="PS50885">
    <property type="entry name" value="HAMP"/>
    <property type="match status" value="1"/>
</dbReference>
<dbReference type="InterPro" id="IPR003661">
    <property type="entry name" value="HisK_dim/P_dom"/>
</dbReference>
<dbReference type="GO" id="GO:0005886">
    <property type="term" value="C:plasma membrane"/>
    <property type="evidence" value="ECO:0007669"/>
    <property type="project" value="TreeGrafter"/>
</dbReference>
<comment type="catalytic activity">
    <reaction evidence="1">
        <text>ATP + protein L-histidine = ADP + protein N-phospho-L-histidine.</text>
        <dbReference type="EC" id="2.7.13.3"/>
    </reaction>
</comment>
<dbReference type="EMBL" id="LNTY01000062">
    <property type="protein sequence ID" value="KXF79610.1"/>
    <property type="molecule type" value="Genomic_DNA"/>
</dbReference>
<feature type="transmembrane region" description="Helical" evidence="10">
    <location>
        <begin position="134"/>
        <end position="157"/>
    </location>
</feature>
<dbReference type="Proteomes" id="UP000070529">
    <property type="component" value="Unassembled WGS sequence"/>
</dbReference>
<evidence type="ECO:0000313" key="14">
    <source>
        <dbReference type="Proteomes" id="UP000070529"/>
    </source>
</evidence>
<evidence type="ECO:0000256" key="9">
    <source>
        <dbReference type="ARBA" id="ARBA00023012"/>
    </source>
</evidence>
<dbReference type="PANTHER" id="PTHR45436">
    <property type="entry name" value="SENSOR HISTIDINE KINASE YKOH"/>
    <property type="match status" value="1"/>
</dbReference>
<dbReference type="SUPFAM" id="SSF55874">
    <property type="entry name" value="ATPase domain of HSP90 chaperone/DNA topoisomerase II/histidine kinase"/>
    <property type="match status" value="1"/>
</dbReference>
<dbReference type="SUPFAM" id="SSF158472">
    <property type="entry name" value="HAMP domain-like"/>
    <property type="match status" value="1"/>
</dbReference>
<accession>A0A135I2D2</accession>
<keyword evidence="4" id="KW-0597">Phosphoprotein</keyword>
<dbReference type="InterPro" id="IPR003594">
    <property type="entry name" value="HATPase_dom"/>
</dbReference>
<keyword evidence="9" id="KW-0902">Two-component regulatory system</keyword>
<proteinExistence type="predicted"/>